<comment type="caution">
    <text evidence="3">The sequence shown here is derived from an EMBL/GenBank/DDBJ whole genome shotgun (WGS) entry which is preliminary data.</text>
</comment>
<dbReference type="CDD" id="cd07814">
    <property type="entry name" value="SRPBCC_CalC_Aha1-like"/>
    <property type="match status" value="1"/>
</dbReference>
<name>A0A4Q0VXP8_9BACI</name>
<dbReference type="InterPro" id="IPR013538">
    <property type="entry name" value="ASHA1/2-like_C"/>
</dbReference>
<evidence type="ECO:0000313" key="4">
    <source>
        <dbReference type="Proteomes" id="UP000290649"/>
    </source>
</evidence>
<reference evidence="3 4" key="1">
    <citation type="journal article" date="2019" name="Int. J. Syst. Evol. Microbiol.">
        <title>Anaerobacillus alkaliphilus sp. nov., a novel alkaliphilic and moderately halophilic bacterium.</title>
        <authorList>
            <person name="Borsodi A.K."/>
            <person name="Aszalos J.M."/>
            <person name="Bihari P."/>
            <person name="Nagy I."/>
            <person name="Schumann P."/>
            <person name="Sproer C."/>
            <person name="Kovacs A.L."/>
            <person name="Boka K."/>
            <person name="Dobosy P."/>
            <person name="Ovari M."/>
            <person name="Szili-Kovacs T."/>
            <person name="Toth E."/>
        </authorList>
    </citation>
    <scope>NUCLEOTIDE SEQUENCE [LARGE SCALE GENOMIC DNA]</scope>
    <source>
        <strain evidence="3 4">B16-10</strain>
    </source>
</reference>
<dbReference type="AlphaFoldDB" id="A0A4Q0VXP8"/>
<gene>
    <name evidence="3" type="ORF">DS745_02730</name>
</gene>
<protein>
    <submittedName>
        <fullName evidence="3">SRPBCC domain-containing protein</fullName>
    </submittedName>
</protein>
<evidence type="ECO:0000259" key="2">
    <source>
        <dbReference type="Pfam" id="PF08327"/>
    </source>
</evidence>
<dbReference type="InterPro" id="IPR023393">
    <property type="entry name" value="START-like_dom_sf"/>
</dbReference>
<dbReference type="SUPFAM" id="SSF55961">
    <property type="entry name" value="Bet v1-like"/>
    <property type="match status" value="1"/>
</dbReference>
<proteinExistence type="inferred from homology"/>
<comment type="similarity">
    <text evidence="1">Belongs to the AHA1 family.</text>
</comment>
<dbReference type="RefSeq" id="WP_129076666.1">
    <property type="nucleotide sequence ID" value="NZ_QOUX01000001.1"/>
</dbReference>
<keyword evidence="4" id="KW-1185">Reference proteome</keyword>
<organism evidence="3 4">
    <name type="scientific">Anaerobacillus alkaliphilus</name>
    <dbReference type="NCBI Taxonomy" id="1548597"/>
    <lineage>
        <taxon>Bacteria</taxon>
        <taxon>Bacillati</taxon>
        <taxon>Bacillota</taxon>
        <taxon>Bacilli</taxon>
        <taxon>Bacillales</taxon>
        <taxon>Bacillaceae</taxon>
        <taxon>Anaerobacillus</taxon>
    </lineage>
</organism>
<accession>A0A4Q0VXP8</accession>
<dbReference type="Proteomes" id="UP000290649">
    <property type="component" value="Unassembled WGS sequence"/>
</dbReference>
<evidence type="ECO:0000313" key="3">
    <source>
        <dbReference type="EMBL" id="RXJ04319.1"/>
    </source>
</evidence>
<evidence type="ECO:0000256" key="1">
    <source>
        <dbReference type="ARBA" id="ARBA00006817"/>
    </source>
</evidence>
<dbReference type="EMBL" id="QOUX01000001">
    <property type="protein sequence ID" value="RXJ04319.1"/>
    <property type="molecule type" value="Genomic_DNA"/>
</dbReference>
<feature type="domain" description="Activator of Hsp90 ATPase homologue 1/2-like C-terminal" evidence="2">
    <location>
        <begin position="13"/>
        <end position="126"/>
    </location>
</feature>
<sequence length="140" mass="15639">MTTPDIRKVVLLNASIEKVWNSVATSEGISSWFMENDFKPEEGFEFTIHSPFGPTSCKVLKVEEPNHVGITWGEAGWEVSFDLKQVEDQTELTMVHSGWGAPDEKIQGPGPDMTNLQIRTTMDMGWDGLLNNGLRNAVEK</sequence>
<dbReference type="Gene3D" id="3.30.530.20">
    <property type="match status" value="1"/>
</dbReference>
<dbReference type="Pfam" id="PF08327">
    <property type="entry name" value="AHSA1"/>
    <property type="match status" value="1"/>
</dbReference>
<dbReference type="OrthoDB" id="2355173at2"/>